<gene>
    <name evidence="1" type="ORF">ADIWIN_3115</name>
</gene>
<protein>
    <submittedName>
        <fullName evidence="1">Uncharacterized protein</fullName>
    </submittedName>
</protein>
<accession>S7VR89</accession>
<evidence type="ECO:0000313" key="1">
    <source>
        <dbReference type="EMBL" id="EPR71917.1"/>
    </source>
</evidence>
<organism evidence="1 2">
    <name type="scientific">Winogradskyella psychrotolerans RS-3</name>
    <dbReference type="NCBI Taxonomy" id="641526"/>
    <lineage>
        <taxon>Bacteria</taxon>
        <taxon>Pseudomonadati</taxon>
        <taxon>Bacteroidota</taxon>
        <taxon>Flavobacteriia</taxon>
        <taxon>Flavobacteriales</taxon>
        <taxon>Flavobacteriaceae</taxon>
        <taxon>Winogradskyella</taxon>
    </lineage>
</organism>
<comment type="caution">
    <text evidence="1">The sequence shown here is derived from an EMBL/GenBank/DDBJ whole genome shotgun (WGS) entry which is preliminary data.</text>
</comment>
<dbReference type="STRING" id="641526.ADIWIN_3115"/>
<dbReference type="EMBL" id="ATMR01000139">
    <property type="protein sequence ID" value="EPR71917.1"/>
    <property type="molecule type" value="Genomic_DNA"/>
</dbReference>
<name>S7VR89_9FLAO</name>
<dbReference type="Proteomes" id="UP000014962">
    <property type="component" value="Unassembled WGS sequence"/>
</dbReference>
<dbReference type="OrthoDB" id="1453545at2"/>
<proteinExistence type="predicted"/>
<dbReference type="RefSeq" id="WP_020896206.1">
    <property type="nucleotide sequence ID" value="NZ_ATMR01000139.1"/>
</dbReference>
<keyword evidence="2" id="KW-1185">Reference proteome</keyword>
<reference evidence="1 2" key="1">
    <citation type="journal article" date="2013" name="Genome Announc.">
        <title>Draft Genome Sequence of Winogradskyella psychrotolerans RS-3T, Isolated from the Marine Transect of Kongsfjorden, Ny-Alesund, Svalbard, Arctic Ocean.</title>
        <authorList>
            <person name="Kumar Pinnaka A."/>
            <person name="Ara S."/>
            <person name="Singh A."/>
            <person name="Shivaji S."/>
        </authorList>
    </citation>
    <scope>NUCLEOTIDE SEQUENCE [LARGE SCALE GENOMIC DNA]</scope>
    <source>
        <strain evidence="1 2">RS-3</strain>
    </source>
</reference>
<evidence type="ECO:0000313" key="2">
    <source>
        <dbReference type="Proteomes" id="UP000014962"/>
    </source>
</evidence>
<dbReference type="AlphaFoldDB" id="S7VR89"/>
<sequence length="52" mass="5895">MATYKCCICGIHKNDTVTSQLNTSTTCKSLENTVEVVFHKWNLISEDDLMID</sequence>